<evidence type="ECO:0000313" key="1">
    <source>
        <dbReference type="EMBL" id="ARQ00633.1"/>
    </source>
</evidence>
<dbReference type="Proteomes" id="UP000194137">
    <property type="component" value="Chromosome"/>
</dbReference>
<protein>
    <submittedName>
        <fullName evidence="1">Uncharacterized protein</fullName>
    </submittedName>
</protein>
<dbReference type="STRING" id="1235591.CAK95_17270"/>
<dbReference type="EMBL" id="CP021112">
    <property type="protein sequence ID" value="ARQ00633.1"/>
    <property type="molecule type" value="Genomic_DNA"/>
</dbReference>
<dbReference type="SUPFAM" id="SSF53850">
    <property type="entry name" value="Periplasmic binding protein-like II"/>
    <property type="match status" value="1"/>
</dbReference>
<accession>A0A1W6ZTI2</accession>
<dbReference type="RefSeq" id="WP_086089029.1">
    <property type="nucleotide sequence ID" value="NZ_CP021112.1"/>
</dbReference>
<proteinExistence type="predicted"/>
<keyword evidence="2" id="KW-1185">Reference proteome</keyword>
<dbReference type="OrthoDB" id="8689594at2"/>
<evidence type="ECO:0000313" key="2">
    <source>
        <dbReference type="Proteomes" id="UP000194137"/>
    </source>
</evidence>
<gene>
    <name evidence="1" type="ORF">CAK95_17270</name>
</gene>
<reference evidence="1 2" key="1">
    <citation type="submission" date="2017-05" db="EMBL/GenBank/DDBJ databases">
        <title>Full genome sequence of Pseudorhodoplanes sinuspersici.</title>
        <authorList>
            <person name="Dastgheib S.M.M."/>
            <person name="Shavandi M."/>
            <person name="Tirandaz H."/>
        </authorList>
    </citation>
    <scope>NUCLEOTIDE SEQUENCE [LARGE SCALE GENOMIC DNA]</scope>
    <source>
        <strain evidence="1 2">RIPI110</strain>
    </source>
</reference>
<organism evidence="1 2">
    <name type="scientific">Pseudorhodoplanes sinuspersici</name>
    <dbReference type="NCBI Taxonomy" id="1235591"/>
    <lineage>
        <taxon>Bacteria</taxon>
        <taxon>Pseudomonadati</taxon>
        <taxon>Pseudomonadota</taxon>
        <taxon>Alphaproteobacteria</taxon>
        <taxon>Hyphomicrobiales</taxon>
        <taxon>Pseudorhodoplanes</taxon>
    </lineage>
</organism>
<dbReference type="Gene3D" id="3.40.190.10">
    <property type="entry name" value="Periplasmic binding protein-like II"/>
    <property type="match status" value="2"/>
</dbReference>
<dbReference type="AlphaFoldDB" id="A0A1W6ZTI2"/>
<dbReference type="KEGG" id="psin:CAK95_17270"/>
<sequence length="289" mass="32056">MTDGPVTLRVAIGDYPHTLPLKRGEITSPLLNVEYIDVKPMHLAAKPMVREHAYDIGEMALVTVLQAKAYNKGLRLLPAAMLSRFQHHTCLYNSARGELRPADLAGKRIGVRSYSQTTGVYIRGIIENDYGVDLSGVQWVTFENGHVAEAKDPDEVIRAPAGKDITQMLIDGELDAAIYGAAMPNDPRLKSVIPDPHAAALAWYGKHHVVPVNHMVVTTDEMMQAQPQAVSEFYRLLEEGKKATGLPKPGEIDTVLFGREENRPCLEMLISFAVQQNLLPRRLSVDELW</sequence>
<name>A0A1W6ZTI2_9HYPH</name>